<evidence type="ECO:0000256" key="5">
    <source>
        <dbReference type="ARBA" id="ARBA00022975"/>
    </source>
</evidence>
<dbReference type="OrthoDB" id="5553476at2759"/>
<dbReference type="SUPFAM" id="SSF53271">
    <property type="entry name" value="PRTase-like"/>
    <property type="match status" value="1"/>
</dbReference>
<dbReference type="UniPathway" id="UPA00070">
    <property type="reaction ID" value="UER00119"/>
</dbReference>
<name>I7I8T8_BABMR</name>
<evidence type="ECO:0000313" key="6">
    <source>
        <dbReference type="EMBL" id="CCF73663.1"/>
    </source>
</evidence>
<dbReference type="GO" id="GO:0006207">
    <property type="term" value="P:'de novo' pyrimidine nucleobase biosynthetic process"/>
    <property type="evidence" value="ECO:0007669"/>
    <property type="project" value="TreeGrafter"/>
</dbReference>
<dbReference type="EMBL" id="FO082872">
    <property type="protein sequence ID" value="CCF73663.1"/>
    <property type="molecule type" value="Genomic_DNA"/>
</dbReference>
<keyword evidence="3 6" id="KW-0328">Glycosyltransferase</keyword>
<dbReference type="Proteomes" id="UP000002899">
    <property type="component" value="Chromosome II"/>
</dbReference>
<dbReference type="GeneID" id="24424291"/>
<dbReference type="GO" id="GO:0004588">
    <property type="term" value="F:orotate phosphoribosyltransferase activity"/>
    <property type="evidence" value="ECO:0007669"/>
    <property type="project" value="UniProtKB-EC"/>
</dbReference>
<dbReference type="InterPro" id="IPR000836">
    <property type="entry name" value="PRTase_dom"/>
</dbReference>
<dbReference type="InterPro" id="IPR029057">
    <property type="entry name" value="PRTase-like"/>
</dbReference>
<dbReference type="EC" id="2.4.2.10" evidence="2"/>
<sequence length="215" mass="23792">MSVFDEVFSGTASEERIYRIGKEMNIVSFGTCALKCGTTGSPFFVNTGRFSTGEAQGLLGELIASYLVKSGIEFDLVYGIPYKAISLASMTASKYFDKTGKNVYYAYHRKEVKDHGEEGDLVLAFDKINPGAKAVMIDDMFTTGTSLIDGLGKIAGLGINVEHVIVIFNRYKIEESNNVEKIINIFKKNETIFKEKGIKIHVMLDLSKLLELIKS</sequence>
<dbReference type="PANTHER" id="PTHR46683">
    <property type="entry name" value="OROTATE PHOSPHORIBOSYLTRANSFERASE 1-RELATED"/>
    <property type="match status" value="1"/>
</dbReference>
<reference evidence="6 7" key="1">
    <citation type="journal article" date="2012" name="Nucleic Acids Res.">
        <title>Sequencing of the smallest Apicomplexan genome from the human pathogen Babesia microti.</title>
        <authorList>
            <person name="Cornillot E."/>
            <person name="Hadj-Kaddour K."/>
            <person name="Dassouli A."/>
            <person name="Noel B."/>
            <person name="Ranwez V."/>
            <person name="Vacherie B."/>
            <person name="Augagneur Y."/>
            <person name="Bres V."/>
            <person name="Duclos A."/>
            <person name="Randazzo S."/>
            <person name="Carcy B."/>
            <person name="Debierre-Grockiego F."/>
            <person name="Delbecq S."/>
            <person name="Moubri-Menage K."/>
            <person name="Shams-Eldin H."/>
            <person name="Usmani-Brown S."/>
            <person name="Bringaud F."/>
            <person name="Wincker P."/>
            <person name="Vivares C.P."/>
            <person name="Schwarz R.T."/>
            <person name="Schetters T.P."/>
            <person name="Krause P.J."/>
            <person name="Gorenflot A."/>
            <person name="Berry V."/>
            <person name="Barbe V."/>
            <person name="Ben Mamoun C."/>
        </authorList>
    </citation>
    <scope>NUCLEOTIDE SEQUENCE [LARGE SCALE GENOMIC DNA]</scope>
    <source>
        <strain evidence="6 7">RI</strain>
    </source>
</reference>
<dbReference type="RefSeq" id="XP_012648272.1">
    <property type="nucleotide sequence ID" value="XM_012792818.1"/>
</dbReference>
<evidence type="ECO:0000256" key="1">
    <source>
        <dbReference type="ARBA" id="ARBA00004889"/>
    </source>
</evidence>
<evidence type="ECO:0000256" key="2">
    <source>
        <dbReference type="ARBA" id="ARBA00011971"/>
    </source>
</evidence>
<dbReference type="GO" id="GO:0044205">
    <property type="term" value="P:'de novo' UMP biosynthetic process"/>
    <property type="evidence" value="ECO:0007669"/>
    <property type="project" value="UniProtKB-UniPathway"/>
</dbReference>
<gene>
    <name evidence="6" type="ORF">BMR1_02g02535</name>
</gene>
<reference evidence="6 7" key="2">
    <citation type="journal article" date="2013" name="PLoS ONE">
        <title>Whole genome mapping and re-organization of the nuclear and mitochondrial genomes of Babesia microti isolates.</title>
        <authorList>
            <person name="Cornillot E."/>
            <person name="Dassouli A."/>
            <person name="Garg A."/>
            <person name="Pachikara N."/>
            <person name="Randazzo S."/>
            <person name="Depoix D."/>
            <person name="Carcy B."/>
            <person name="Delbecq S."/>
            <person name="Frutos R."/>
            <person name="Silva J.C."/>
            <person name="Sutton R."/>
            <person name="Krause P.J."/>
            <person name="Mamoun C.B."/>
        </authorList>
    </citation>
    <scope>NUCLEOTIDE SEQUENCE [LARGE SCALE GENOMIC DNA]</scope>
    <source>
        <strain evidence="6 7">RI</strain>
    </source>
</reference>
<dbReference type="InterPro" id="IPR023031">
    <property type="entry name" value="OPRT"/>
</dbReference>
<accession>I7I8T8</accession>
<dbReference type="Gene3D" id="3.40.50.2020">
    <property type="match status" value="1"/>
</dbReference>
<protein>
    <recommendedName>
        <fullName evidence="2">orotate phosphoribosyltransferase</fullName>
        <ecNumber evidence="2">2.4.2.10</ecNumber>
    </recommendedName>
</protein>
<proteinExistence type="inferred from homology"/>
<dbReference type="GO" id="GO:0005737">
    <property type="term" value="C:cytoplasm"/>
    <property type="evidence" value="ECO:0007669"/>
    <property type="project" value="TreeGrafter"/>
</dbReference>
<reference evidence="6 7" key="3">
    <citation type="journal article" date="2016" name="Sci. Rep.">
        <title>Genome-wide diversity and gene expression profiling of Babesia microti isolates identify polymorphic genes that mediate host-pathogen interactions.</title>
        <authorList>
            <person name="Silva J.C."/>
            <person name="Cornillot E."/>
            <person name="McCracken C."/>
            <person name="Usmani-Brown S."/>
            <person name="Dwivedi A."/>
            <person name="Ifeonu O.O."/>
            <person name="Crabtree J."/>
            <person name="Gotia H.T."/>
            <person name="Virji A.Z."/>
            <person name="Reynes C."/>
            <person name="Colinge J."/>
            <person name="Kumar V."/>
            <person name="Lawres L."/>
            <person name="Pazzi J.E."/>
            <person name="Pablo J.V."/>
            <person name="Hung C."/>
            <person name="Brancato J."/>
            <person name="Kumari P."/>
            <person name="Orvis J."/>
            <person name="Tretina K."/>
            <person name="Chibucos M."/>
            <person name="Ott S."/>
            <person name="Sadzewicz L."/>
            <person name="Sengamalay N."/>
            <person name="Shetty A.C."/>
            <person name="Su Q."/>
            <person name="Tallon L."/>
            <person name="Fraser C.M."/>
            <person name="Frutos R."/>
            <person name="Molina D.M."/>
            <person name="Krause P.J."/>
            <person name="Ben Mamoun C."/>
        </authorList>
    </citation>
    <scope>NUCLEOTIDE SEQUENCE [LARGE SCALE GENOMIC DNA]</scope>
    <source>
        <strain evidence="6 7">RI</strain>
    </source>
</reference>
<dbReference type="HAMAP" id="MF_01208">
    <property type="entry name" value="PyrE"/>
    <property type="match status" value="1"/>
</dbReference>
<keyword evidence="5" id="KW-0665">Pyrimidine biosynthesis</keyword>
<evidence type="ECO:0000313" key="7">
    <source>
        <dbReference type="Proteomes" id="UP000002899"/>
    </source>
</evidence>
<comment type="pathway">
    <text evidence="1">Pyrimidine metabolism; UMP biosynthesis via de novo pathway; UMP from orotate: step 1/2.</text>
</comment>
<dbReference type="CDD" id="cd06223">
    <property type="entry name" value="PRTases_typeI"/>
    <property type="match status" value="1"/>
</dbReference>
<dbReference type="KEGG" id="bmic:BMR1_02g02535"/>
<dbReference type="PANTHER" id="PTHR46683:SF1">
    <property type="entry name" value="OROTATE PHOSPHORIBOSYLTRANSFERASE 1-RELATED"/>
    <property type="match status" value="1"/>
</dbReference>
<organism evidence="6 7">
    <name type="scientific">Babesia microti (strain RI)</name>
    <dbReference type="NCBI Taxonomy" id="1133968"/>
    <lineage>
        <taxon>Eukaryota</taxon>
        <taxon>Sar</taxon>
        <taxon>Alveolata</taxon>
        <taxon>Apicomplexa</taxon>
        <taxon>Aconoidasida</taxon>
        <taxon>Piroplasmida</taxon>
        <taxon>Babesiidae</taxon>
        <taxon>Babesia</taxon>
    </lineage>
</organism>
<keyword evidence="7" id="KW-1185">Reference proteome</keyword>
<dbReference type="AlphaFoldDB" id="I7I8T8"/>
<keyword evidence="4 6" id="KW-0808">Transferase</keyword>
<dbReference type="OMA" id="ANVFYLY"/>
<evidence type="ECO:0000256" key="4">
    <source>
        <dbReference type="ARBA" id="ARBA00022679"/>
    </source>
</evidence>
<dbReference type="VEuPathDB" id="PiroplasmaDB:BMR1_02g02535"/>
<evidence type="ECO:0000256" key="3">
    <source>
        <dbReference type="ARBA" id="ARBA00022676"/>
    </source>
</evidence>
<dbReference type="GO" id="GO:0046132">
    <property type="term" value="P:pyrimidine ribonucleoside biosynthetic process"/>
    <property type="evidence" value="ECO:0007669"/>
    <property type="project" value="TreeGrafter"/>
</dbReference>